<feature type="transmembrane region" description="Helical" evidence="1">
    <location>
        <begin position="77"/>
        <end position="96"/>
    </location>
</feature>
<dbReference type="Proteomes" id="UP000294952">
    <property type="component" value="Unassembled WGS sequence"/>
</dbReference>
<feature type="transmembrane region" description="Helical" evidence="1">
    <location>
        <begin position="154"/>
        <end position="176"/>
    </location>
</feature>
<evidence type="ECO:0000256" key="1">
    <source>
        <dbReference type="SAM" id="Phobius"/>
    </source>
</evidence>
<proteinExistence type="predicted"/>
<sequence>MTVPTRRGATFDEEMLIADADLSRRFQIFSAWCGVAFVILLFGGWGIMGGFIPLISAADSPAEIAAALAQNPVLHKVGLSLGMVGITLTLPFYLVISVQMRRAEPGQPLMSALQMICGIIITAVLLIPMLIFIVTAFRPERSPELSQMLNDMSYIMLILPWPPIIGQIAAIVITTLRRRPAVQVFPRWVGFFTLWVGVLLLPANMIIFFRDGLMAWTGLIGFWIPAVAFGIWYPVMTWALLRAIRQQYGSGDSV</sequence>
<organism evidence="2 3">
    <name type="scientific">Mycolicibacterium obuense</name>
    <dbReference type="NCBI Taxonomy" id="1807"/>
    <lineage>
        <taxon>Bacteria</taxon>
        <taxon>Bacillati</taxon>
        <taxon>Actinomycetota</taxon>
        <taxon>Actinomycetes</taxon>
        <taxon>Mycobacteriales</taxon>
        <taxon>Mycobacteriaceae</taxon>
        <taxon>Mycolicibacterium</taxon>
    </lineage>
</organism>
<feature type="transmembrane region" description="Helical" evidence="1">
    <location>
        <begin position="215"/>
        <end position="241"/>
    </location>
</feature>
<keyword evidence="1" id="KW-0812">Transmembrane</keyword>
<comment type="caution">
    <text evidence="2">The sequence shown here is derived from an EMBL/GenBank/DDBJ whole genome shotgun (WGS) entry which is preliminary data.</text>
</comment>
<gene>
    <name evidence="2" type="ORF">EUA04_16420</name>
</gene>
<dbReference type="EMBL" id="SDLP01000004">
    <property type="protein sequence ID" value="TDL07492.1"/>
    <property type="molecule type" value="Genomic_DNA"/>
</dbReference>
<dbReference type="RefSeq" id="WP_133414087.1">
    <property type="nucleotide sequence ID" value="NZ_SDLP01000004.1"/>
</dbReference>
<name>A0A4R5X5Q1_9MYCO</name>
<feature type="transmembrane region" description="Helical" evidence="1">
    <location>
        <begin position="188"/>
        <end position="209"/>
    </location>
</feature>
<accession>A0A4R5X5Q1</accession>
<reference evidence="2 3" key="1">
    <citation type="submission" date="2019-01" db="EMBL/GenBank/DDBJ databases">
        <title>High-quality-draft genome sequences of five non-tuberculosis mycobacteriaceae isolated from a nosocomial environment.</title>
        <authorList>
            <person name="Tiago I."/>
            <person name="Alarico S."/>
            <person name="Pereira S.G."/>
            <person name="Coelho C."/>
            <person name="Maranha A."/>
            <person name="Empadinhas N."/>
        </authorList>
    </citation>
    <scope>NUCLEOTIDE SEQUENCE [LARGE SCALE GENOMIC DNA]</scope>
    <source>
        <strain evidence="2 3">22DIII</strain>
    </source>
</reference>
<evidence type="ECO:0000313" key="2">
    <source>
        <dbReference type="EMBL" id="TDL07492.1"/>
    </source>
</evidence>
<feature type="transmembrane region" description="Helical" evidence="1">
    <location>
        <begin position="31"/>
        <end position="57"/>
    </location>
</feature>
<dbReference type="AlphaFoldDB" id="A0A4R5X5Q1"/>
<evidence type="ECO:0008006" key="4">
    <source>
        <dbReference type="Google" id="ProtNLM"/>
    </source>
</evidence>
<evidence type="ECO:0000313" key="3">
    <source>
        <dbReference type="Proteomes" id="UP000294952"/>
    </source>
</evidence>
<feature type="transmembrane region" description="Helical" evidence="1">
    <location>
        <begin position="108"/>
        <end position="134"/>
    </location>
</feature>
<protein>
    <recommendedName>
        <fullName evidence="4">DUF4386 domain-containing protein</fullName>
    </recommendedName>
</protein>
<keyword evidence="1" id="KW-1133">Transmembrane helix</keyword>
<keyword evidence="1" id="KW-0472">Membrane</keyword>